<accession>A0A6G8KU48</accession>
<feature type="domain" description="Amidohydrolase-related" evidence="1">
    <location>
        <begin position="6"/>
        <end position="252"/>
    </location>
</feature>
<name>A0A6G8KU48_9MICO</name>
<dbReference type="EMBL" id="CP035810">
    <property type="protein sequence ID" value="QIN28030.1"/>
    <property type="molecule type" value="Genomic_DNA"/>
</dbReference>
<protein>
    <submittedName>
        <fullName evidence="2">2-pyrone-4,6-dicarboxylate hydrolase</fullName>
    </submittedName>
</protein>
<dbReference type="GO" id="GO:0016787">
    <property type="term" value="F:hydrolase activity"/>
    <property type="evidence" value="ECO:0007669"/>
    <property type="project" value="UniProtKB-KW"/>
</dbReference>
<dbReference type="AlphaFoldDB" id="A0A6G8KU48"/>
<evidence type="ECO:0000259" key="1">
    <source>
        <dbReference type="Pfam" id="PF04909"/>
    </source>
</evidence>
<dbReference type="Gene3D" id="3.20.20.140">
    <property type="entry name" value="Metal-dependent hydrolases"/>
    <property type="match status" value="1"/>
</dbReference>
<keyword evidence="2" id="KW-0378">Hydrolase</keyword>
<proteinExistence type="predicted"/>
<dbReference type="InterPro" id="IPR052358">
    <property type="entry name" value="Aro_Compnd_Degr_Hydrolases"/>
</dbReference>
<evidence type="ECO:0000313" key="2">
    <source>
        <dbReference type="EMBL" id="QIN28030.1"/>
    </source>
</evidence>
<dbReference type="Proteomes" id="UP000501518">
    <property type="component" value="Chromosome"/>
</dbReference>
<dbReference type="RefSeq" id="WP_165882591.1">
    <property type="nucleotide sequence ID" value="NZ_CP035810.1"/>
</dbReference>
<dbReference type="KEGG" id="blut:EW640_01075"/>
<reference evidence="2 3" key="1">
    <citation type="submission" date="2019-02" db="EMBL/GenBank/DDBJ databases">
        <title>Complete Genome Sequence and Methylome Analysis of Brevibacterium luteolum NEB1784.</title>
        <authorList>
            <person name="Fomenkov A."/>
            <person name="Roberts R.J."/>
        </authorList>
    </citation>
    <scope>NUCLEOTIDE SEQUENCE [LARGE SCALE GENOMIC DNA]</scope>
    <source>
        <strain evidence="2 3">NEB1784</strain>
    </source>
</reference>
<dbReference type="InterPro" id="IPR032466">
    <property type="entry name" value="Metal_Hydrolase"/>
</dbReference>
<dbReference type="Pfam" id="PF04909">
    <property type="entry name" value="Amidohydro_2"/>
    <property type="match status" value="1"/>
</dbReference>
<dbReference type="PANTHER" id="PTHR35563">
    <property type="entry name" value="BARREL METAL-DEPENDENT HYDROLASE, PUTATIVE (AFU_ORTHOLOGUE AFUA_1G16240)-RELATED"/>
    <property type="match status" value="1"/>
</dbReference>
<organism evidence="2 3">
    <name type="scientific">Brevibacterium luteolum</name>
    <dbReference type="NCBI Taxonomy" id="199591"/>
    <lineage>
        <taxon>Bacteria</taxon>
        <taxon>Bacillati</taxon>
        <taxon>Actinomycetota</taxon>
        <taxon>Actinomycetes</taxon>
        <taxon>Micrococcales</taxon>
        <taxon>Brevibacteriaceae</taxon>
        <taxon>Brevibacterium</taxon>
    </lineage>
</organism>
<evidence type="ECO:0000313" key="3">
    <source>
        <dbReference type="Proteomes" id="UP000501518"/>
    </source>
</evidence>
<gene>
    <name evidence="2" type="ORF">EW640_01075</name>
</gene>
<sequence length="265" mass="28235">MQPVFDAHLHIIDPGFPLTANDGYLPDPFTVADYRQRIAGLPASAGMEVVGGAVVSGSFQGFDQTHLVAALAALGPGFVGVTQVPVSVTDAEIDALDAAGVRAVRFNLRRGGSAGIEDAELLARRVWDRAGWHAEFYLDARDLSQLSPLLTRLPQVSIDHLGLSQAGFPQLLRLAEAGAKIKATGFGRIEFDPTGALRRIAEANPQALMAGTDLPSTRADRPFADDDLTLVRDVLTPAQTQAALWGNAAELYLRTRRPGTDDSVS</sequence>
<dbReference type="InterPro" id="IPR006680">
    <property type="entry name" value="Amidohydro-rel"/>
</dbReference>
<dbReference type="PANTHER" id="PTHR35563:SF2">
    <property type="entry name" value="BARREL METAL-DEPENDENT HYDROLASE, PUTATIVE (AFU_ORTHOLOGUE AFUA_1G16240)-RELATED"/>
    <property type="match status" value="1"/>
</dbReference>
<dbReference type="SUPFAM" id="SSF51556">
    <property type="entry name" value="Metallo-dependent hydrolases"/>
    <property type="match status" value="1"/>
</dbReference>